<evidence type="ECO:0000259" key="7">
    <source>
        <dbReference type="PROSITE" id="PS50174"/>
    </source>
</evidence>
<feature type="compositionally biased region" description="Polar residues" evidence="5">
    <location>
        <begin position="489"/>
        <end position="502"/>
    </location>
</feature>
<comment type="caution">
    <text evidence="8">The sequence shown here is derived from an EMBL/GenBank/DDBJ whole genome shotgun (WGS) entry which is preliminary data.</text>
</comment>
<evidence type="ECO:0000256" key="5">
    <source>
        <dbReference type="SAM" id="MobiDB-lite"/>
    </source>
</evidence>
<feature type="compositionally biased region" description="Pro residues" evidence="5">
    <location>
        <begin position="378"/>
        <end position="400"/>
    </location>
</feature>
<dbReference type="Proteomes" id="UP001213000">
    <property type="component" value="Unassembled WGS sequence"/>
</dbReference>
<feature type="compositionally biased region" description="Polar residues" evidence="5">
    <location>
        <begin position="407"/>
        <end position="420"/>
    </location>
</feature>
<evidence type="ECO:0000256" key="1">
    <source>
        <dbReference type="ARBA" id="ARBA00022723"/>
    </source>
</evidence>
<proteinExistence type="predicted"/>
<evidence type="ECO:0000313" key="9">
    <source>
        <dbReference type="Proteomes" id="UP001213000"/>
    </source>
</evidence>
<feature type="compositionally biased region" description="Pro residues" evidence="5">
    <location>
        <begin position="311"/>
        <end position="325"/>
    </location>
</feature>
<dbReference type="GO" id="GO:0003676">
    <property type="term" value="F:nucleic acid binding"/>
    <property type="evidence" value="ECO:0007669"/>
    <property type="project" value="InterPro"/>
</dbReference>
<feature type="domain" description="C2H2-type" evidence="6">
    <location>
        <begin position="175"/>
        <end position="204"/>
    </location>
</feature>
<dbReference type="InterPro" id="IPR013087">
    <property type="entry name" value="Znf_C2H2_type"/>
</dbReference>
<dbReference type="EMBL" id="JANIEX010000065">
    <property type="protein sequence ID" value="KAJ3574529.1"/>
    <property type="molecule type" value="Genomic_DNA"/>
</dbReference>
<dbReference type="Pfam" id="PF01585">
    <property type="entry name" value="G-patch"/>
    <property type="match status" value="1"/>
</dbReference>
<dbReference type="PANTHER" id="PTHR47251:SF1">
    <property type="entry name" value="FINGER DOMAIN PROTEIN, PUTATIVE (AFU_ORTHOLOGUE AFUA_3G04180)-RELATED"/>
    <property type="match status" value="1"/>
</dbReference>
<dbReference type="InterPro" id="IPR022755">
    <property type="entry name" value="Znf_C2H2_jaz"/>
</dbReference>
<organism evidence="8 9">
    <name type="scientific">Leucocoprinus birnbaumii</name>
    <dbReference type="NCBI Taxonomy" id="56174"/>
    <lineage>
        <taxon>Eukaryota</taxon>
        <taxon>Fungi</taxon>
        <taxon>Dikarya</taxon>
        <taxon>Basidiomycota</taxon>
        <taxon>Agaricomycotina</taxon>
        <taxon>Agaricomycetes</taxon>
        <taxon>Agaricomycetidae</taxon>
        <taxon>Agaricales</taxon>
        <taxon>Agaricineae</taxon>
        <taxon>Agaricaceae</taxon>
        <taxon>Leucocoprinus</taxon>
    </lineage>
</organism>
<sequence length="502" mass="53404">MLYCPPFPVLSHLQRKRQEDAMIEDDDDDDDISLVSRSPSPMNDGMDVDPEDTVSKYDEFLRKPISEPVTVDTRINSSNIGFALLAKMGWSEGQPLGLSGDGRIDPIPFELKQDTLGIGRATQESMIAAEAVAARRVLDSERQIQETEEQRRAREDQVARKAAVQDEISNTLRAFYCSLCDKQFQNVAQYDEHTNSYAHHHKARFRDMQANARIKPQEDIDKRKEKERKREERELRKIAKAAGIKMPKVAGQTSSTPSASAPEGPSSMDVETPSSTQKKGGWASIGTGPSTQTTGFKKSGWATVGSSASATPPPPTAPAPAPAPPQSSGWAPVSSSSSTPGAPSSGQHHTGHTPSFRTGGWTSLDTGTTTTTNTISAQPPPPPDPIPAAPSGPPQPPPPSSGFRPVQQLNTGSSQTSRGGWSSIPPAPATSASTPPPPPTSNAQSQSQFAPAPASNTSGGPPIPKPTSSISAAGASSRASEPGAEPQRSGWQKFQAKNTKRR</sequence>
<evidence type="ECO:0000256" key="4">
    <source>
        <dbReference type="PROSITE-ProRule" id="PRU00042"/>
    </source>
</evidence>
<dbReference type="PROSITE" id="PS50174">
    <property type="entry name" value="G_PATCH"/>
    <property type="match status" value="1"/>
</dbReference>
<evidence type="ECO:0000313" key="8">
    <source>
        <dbReference type="EMBL" id="KAJ3574529.1"/>
    </source>
</evidence>
<dbReference type="PROSITE" id="PS50157">
    <property type="entry name" value="ZINC_FINGER_C2H2_2"/>
    <property type="match status" value="1"/>
</dbReference>
<dbReference type="SMART" id="SM00443">
    <property type="entry name" value="G_patch"/>
    <property type="match status" value="1"/>
</dbReference>
<dbReference type="PANTHER" id="PTHR47251">
    <property type="entry name" value="FINGER DOMAIN PROTEIN, PUTATIVE (AFU_ORTHOLOGUE AFUA_3G04180)-RELATED"/>
    <property type="match status" value="1"/>
</dbReference>
<dbReference type="InterPro" id="IPR000467">
    <property type="entry name" value="G_patch_dom"/>
</dbReference>
<dbReference type="SUPFAM" id="SSF57667">
    <property type="entry name" value="beta-beta-alpha zinc fingers"/>
    <property type="match status" value="1"/>
</dbReference>
<dbReference type="GO" id="GO:0008270">
    <property type="term" value="F:zinc ion binding"/>
    <property type="evidence" value="ECO:0007669"/>
    <property type="project" value="UniProtKB-KW"/>
</dbReference>
<feature type="compositionally biased region" description="Low complexity" evidence="5">
    <location>
        <begin position="441"/>
        <end position="456"/>
    </location>
</feature>
<evidence type="ECO:0000256" key="3">
    <source>
        <dbReference type="ARBA" id="ARBA00022833"/>
    </source>
</evidence>
<keyword evidence="2 4" id="KW-0863">Zinc-finger</keyword>
<feature type="compositionally biased region" description="Polar residues" evidence="5">
    <location>
        <begin position="287"/>
        <end position="296"/>
    </location>
</feature>
<evidence type="ECO:0000256" key="2">
    <source>
        <dbReference type="ARBA" id="ARBA00022771"/>
    </source>
</evidence>
<dbReference type="Pfam" id="PF12171">
    <property type="entry name" value="zf-C2H2_jaz"/>
    <property type="match status" value="1"/>
</dbReference>
<feature type="compositionally biased region" description="Low complexity" evidence="5">
    <location>
        <begin position="358"/>
        <end position="377"/>
    </location>
</feature>
<dbReference type="InterPro" id="IPR036236">
    <property type="entry name" value="Znf_C2H2_sf"/>
</dbReference>
<keyword evidence="9" id="KW-1185">Reference proteome</keyword>
<feature type="compositionally biased region" description="Low complexity" evidence="5">
    <location>
        <begin position="468"/>
        <end position="486"/>
    </location>
</feature>
<evidence type="ECO:0000259" key="6">
    <source>
        <dbReference type="PROSITE" id="PS50157"/>
    </source>
</evidence>
<feature type="domain" description="G-patch" evidence="7">
    <location>
        <begin position="77"/>
        <end position="123"/>
    </location>
</feature>
<gene>
    <name evidence="8" type="ORF">NP233_g1713</name>
</gene>
<name>A0AAD5W2N0_9AGAR</name>
<evidence type="ECO:0008006" key="10">
    <source>
        <dbReference type="Google" id="ProtNLM"/>
    </source>
</evidence>
<feature type="region of interest" description="Disordered" evidence="5">
    <location>
        <begin position="204"/>
        <end position="502"/>
    </location>
</feature>
<feature type="compositionally biased region" description="Basic and acidic residues" evidence="5">
    <location>
        <begin position="215"/>
        <end position="237"/>
    </location>
</feature>
<dbReference type="AlphaFoldDB" id="A0AAD5W2N0"/>
<keyword evidence="1" id="KW-0479">Metal-binding</keyword>
<accession>A0AAD5W2N0</accession>
<protein>
    <recommendedName>
        <fullName evidence="10">G-patch domain-containing protein</fullName>
    </recommendedName>
</protein>
<keyword evidence="3" id="KW-0862">Zinc</keyword>
<dbReference type="PROSITE" id="PS00028">
    <property type="entry name" value="ZINC_FINGER_C2H2_1"/>
    <property type="match status" value="1"/>
</dbReference>
<reference evidence="8" key="1">
    <citation type="submission" date="2022-07" db="EMBL/GenBank/DDBJ databases">
        <title>Genome Sequence of Leucocoprinus birnbaumii.</title>
        <authorList>
            <person name="Buettner E."/>
        </authorList>
    </citation>
    <scope>NUCLEOTIDE SEQUENCE</scope>
    <source>
        <strain evidence="8">VT141</strain>
    </source>
</reference>
<feature type="compositionally biased region" description="Low complexity" evidence="5">
    <location>
        <begin position="327"/>
        <end position="346"/>
    </location>
</feature>